<sequence>MIKMRMLVLVEILAISLPVVLFAQTDSTTTSDTSSYFTGGCMTVSPGNTEIQTLRNQLTCVFNLVIDLSDKVKSLENRVNALESRTILTPVPTVDNGTIGCRYMENGKGMICSDGPKPVDGTDGVKIIQDFLKKEGSFTYPTATGYYGPITTNAVKQFQTKQGLTATGLVDKITLQKMQTLAPTVAPSTSTYIQQVQAP</sequence>
<keyword evidence="1" id="KW-0732">Signal</keyword>
<accession>A0A0G0BUN7</accession>
<dbReference type="AlphaFoldDB" id="A0A0G0BUN7"/>
<evidence type="ECO:0000259" key="2">
    <source>
        <dbReference type="Pfam" id="PF01471"/>
    </source>
</evidence>
<evidence type="ECO:0000256" key="1">
    <source>
        <dbReference type="SAM" id="SignalP"/>
    </source>
</evidence>
<proteinExistence type="predicted"/>
<dbReference type="InterPro" id="IPR036365">
    <property type="entry name" value="PGBD-like_sf"/>
</dbReference>
<evidence type="ECO:0000313" key="4">
    <source>
        <dbReference type="Proteomes" id="UP000034923"/>
    </source>
</evidence>
<dbReference type="SUPFAM" id="SSF47090">
    <property type="entry name" value="PGBD-like"/>
    <property type="match status" value="1"/>
</dbReference>
<feature type="signal peptide" evidence="1">
    <location>
        <begin position="1"/>
        <end position="23"/>
    </location>
</feature>
<dbReference type="InterPro" id="IPR036366">
    <property type="entry name" value="PGBDSf"/>
</dbReference>
<feature type="domain" description="Peptidoglycan binding-like" evidence="2">
    <location>
        <begin position="123"/>
        <end position="178"/>
    </location>
</feature>
<name>A0A0G0BUN7_9BACT</name>
<dbReference type="InterPro" id="IPR002477">
    <property type="entry name" value="Peptidoglycan-bd-like"/>
</dbReference>
<dbReference type="Gene3D" id="1.10.101.10">
    <property type="entry name" value="PGBD-like superfamily/PGBD"/>
    <property type="match status" value="1"/>
</dbReference>
<dbReference type="EMBL" id="LBQE01000001">
    <property type="protein sequence ID" value="KKP73043.1"/>
    <property type="molecule type" value="Genomic_DNA"/>
</dbReference>
<dbReference type="Pfam" id="PF01471">
    <property type="entry name" value="PG_binding_1"/>
    <property type="match status" value="1"/>
</dbReference>
<gene>
    <name evidence="3" type="ORF">UR70_C0001G0031</name>
</gene>
<protein>
    <submittedName>
        <fullName evidence="3">Cell wall lytic activity</fullName>
    </submittedName>
</protein>
<dbReference type="Proteomes" id="UP000034923">
    <property type="component" value="Unassembled WGS sequence"/>
</dbReference>
<reference evidence="3 4" key="1">
    <citation type="journal article" date="2015" name="Nature">
        <title>rRNA introns, odd ribosomes, and small enigmatic genomes across a large radiation of phyla.</title>
        <authorList>
            <person name="Brown C.T."/>
            <person name="Hug L.A."/>
            <person name="Thomas B.C."/>
            <person name="Sharon I."/>
            <person name="Castelle C.J."/>
            <person name="Singh A."/>
            <person name="Wilkins M.J."/>
            <person name="Williams K.H."/>
            <person name="Banfield J.F."/>
        </authorList>
    </citation>
    <scope>NUCLEOTIDE SEQUENCE [LARGE SCALE GENOMIC DNA]</scope>
</reference>
<feature type="chain" id="PRO_5002531540" evidence="1">
    <location>
        <begin position="24"/>
        <end position="199"/>
    </location>
</feature>
<evidence type="ECO:0000313" key="3">
    <source>
        <dbReference type="EMBL" id="KKP73043.1"/>
    </source>
</evidence>
<organism evidence="3 4">
    <name type="scientific">Candidatus Nomurabacteria bacterium GW2011_GWB1_35_20</name>
    <dbReference type="NCBI Taxonomy" id="1618740"/>
    <lineage>
        <taxon>Bacteria</taxon>
        <taxon>Candidatus Nomuraibacteriota</taxon>
    </lineage>
</organism>
<comment type="caution">
    <text evidence="3">The sequence shown here is derived from an EMBL/GenBank/DDBJ whole genome shotgun (WGS) entry which is preliminary data.</text>
</comment>